<dbReference type="Gene3D" id="3.40.1370.10">
    <property type="match status" value="1"/>
</dbReference>
<accession>A0A7K4BYR0</accession>
<feature type="compositionally biased region" description="Basic residues" evidence="8">
    <location>
        <begin position="281"/>
        <end position="291"/>
    </location>
</feature>
<dbReference type="Pfam" id="PF00573">
    <property type="entry name" value="Ribosomal_L4"/>
    <property type="match status" value="1"/>
</dbReference>
<evidence type="ECO:0000256" key="3">
    <source>
        <dbReference type="ARBA" id="ARBA00022884"/>
    </source>
</evidence>
<feature type="compositionally biased region" description="Basic residues" evidence="8">
    <location>
        <begin position="187"/>
        <end position="205"/>
    </location>
</feature>
<sequence length="301" mass="33267">MKATIISINGSNKGTIELPKVFETEYNPTLIRRAGLALQTTKKQPTGSDPRAGKKNTAVYVGYRGVPTPRRIINTEHARLPRLTNRRYLLYGRVAFVPQAVGGRAAHPLKSWENIVEQINKKERKLALASAIAATANKKLVEKRFIVEKELPIVVEDAIEDISKTKEAIEALKKIGVGKDLENAKNKVRRRAGKGKSRGRTKKEKKSVLIVTGKNSPILKAVRNIPGVDSVTTASLNVDLVAPGAEAGRLVVWTESAIKELGKEKTTEKTEKPKTKETKPKQTKKVVKKEKTKKETKTSKK</sequence>
<evidence type="ECO:0000313" key="9">
    <source>
        <dbReference type="EMBL" id="NMA44209.1"/>
    </source>
</evidence>
<dbReference type="PANTHER" id="PTHR19431">
    <property type="entry name" value="60S RIBOSOMAL PROTEIN L4"/>
    <property type="match status" value="1"/>
</dbReference>
<gene>
    <name evidence="9" type="ORF">GX950_00135</name>
</gene>
<name>A0A7K4BYR0_9ARCH</name>
<dbReference type="InterPro" id="IPR002136">
    <property type="entry name" value="Ribosomal_uL4"/>
</dbReference>
<evidence type="ECO:0000256" key="5">
    <source>
        <dbReference type="ARBA" id="ARBA00023274"/>
    </source>
</evidence>
<keyword evidence="3" id="KW-0694">RNA-binding</keyword>
<dbReference type="InterPro" id="IPR023574">
    <property type="entry name" value="Ribosomal_uL4_dom_sf"/>
</dbReference>
<feature type="region of interest" description="Disordered" evidence="8">
    <location>
        <begin position="187"/>
        <end position="206"/>
    </location>
</feature>
<keyword evidence="2" id="KW-0699">rRNA-binding</keyword>
<evidence type="ECO:0000256" key="1">
    <source>
        <dbReference type="ARBA" id="ARBA00010528"/>
    </source>
</evidence>
<protein>
    <recommendedName>
        <fullName evidence="6 7">50S ribosomal protein L4</fullName>
    </recommendedName>
</protein>
<feature type="region of interest" description="Disordered" evidence="8">
    <location>
        <begin position="261"/>
        <end position="301"/>
    </location>
</feature>
<dbReference type="EMBL" id="JAAZKV010000001">
    <property type="protein sequence ID" value="NMA44209.1"/>
    <property type="molecule type" value="Genomic_DNA"/>
</dbReference>
<reference evidence="9 10" key="1">
    <citation type="journal article" date="2020" name="Biotechnol. Biofuels">
        <title>New insights from the biogas microbiome by comprehensive genome-resolved metagenomics of nearly 1600 species originating from multiple anaerobic digesters.</title>
        <authorList>
            <person name="Campanaro S."/>
            <person name="Treu L."/>
            <person name="Rodriguez-R L.M."/>
            <person name="Kovalovszki A."/>
            <person name="Ziels R.M."/>
            <person name="Maus I."/>
            <person name="Zhu X."/>
            <person name="Kougias P.G."/>
            <person name="Basile A."/>
            <person name="Luo G."/>
            <person name="Schluter A."/>
            <person name="Konstantinidis K.T."/>
            <person name="Angelidaki I."/>
        </authorList>
    </citation>
    <scope>NUCLEOTIDE SEQUENCE [LARGE SCALE GENOMIC DNA]</scope>
    <source>
        <strain evidence="9">AS22ysBPME_79</strain>
    </source>
</reference>
<dbReference type="InterPro" id="IPR019970">
    <property type="entry name" value="Ribosomall_uL4-arc"/>
</dbReference>
<keyword evidence="4 9" id="KW-0689">Ribosomal protein</keyword>
<dbReference type="GO" id="GO:0005840">
    <property type="term" value="C:ribosome"/>
    <property type="evidence" value="ECO:0007669"/>
    <property type="project" value="UniProtKB-KW"/>
</dbReference>
<feature type="compositionally biased region" description="Basic and acidic residues" evidence="8">
    <location>
        <begin position="261"/>
        <end position="280"/>
    </location>
</feature>
<dbReference type="GO" id="GO:1990904">
    <property type="term" value="C:ribonucleoprotein complex"/>
    <property type="evidence" value="ECO:0007669"/>
    <property type="project" value="UniProtKB-KW"/>
</dbReference>
<evidence type="ECO:0000256" key="8">
    <source>
        <dbReference type="SAM" id="MobiDB-lite"/>
    </source>
</evidence>
<dbReference type="GO" id="GO:0006412">
    <property type="term" value="P:translation"/>
    <property type="evidence" value="ECO:0007669"/>
    <property type="project" value="InterPro"/>
</dbReference>
<evidence type="ECO:0000313" key="10">
    <source>
        <dbReference type="Proteomes" id="UP000526302"/>
    </source>
</evidence>
<dbReference type="SUPFAM" id="SSF52166">
    <property type="entry name" value="Ribosomal protein L4"/>
    <property type="match status" value="1"/>
</dbReference>
<feature type="compositionally biased region" description="Basic and acidic residues" evidence="8">
    <location>
        <begin position="292"/>
        <end position="301"/>
    </location>
</feature>
<evidence type="ECO:0000256" key="2">
    <source>
        <dbReference type="ARBA" id="ARBA00022730"/>
    </source>
</evidence>
<evidence type="ECO:0000256" key="4">
    <source>
        <dbReference type="ARBA" id="ARBA00022980"/>
    </source>
</evidence>
<comment type="similarity">
    <text evidence="1">Belongs to the universal ribosomal protein uL4 family.</text>
</comment>
<evidence type="ECO:0000256" key="7">
    <source>
        <dbReference type="NCBIfam" id="TIGR03672"/>
    </source>
</evidence>
<evidence type="ECO:0000256" key="6">
    <source>
        <dbReference type="ARBA" id="ARBA00035462"/>
    </source>
</evidence>
<organism evidence="9 10">
    <name type="scientific">Candidatus Iainarchaeum sp</name>
    <dbReference type="NCBI Taxonomy" id="3101447"/>
    <lineage>
        <taxon>Archaea</taxon>
        <taxon>Candidatus Iainarchaeota</taxon>
        <taxon>Candidatus Iainarchaeia</taxon>
        <taxon>Candidatus Iainarchaeales</taxon>
        <taxon>Candidatus Iainarchaeaceae</taxon>
        <taxon>Candidatus Iainarchaeum</taxon>
    </lineage>
</organism>
<comment type="caution">
    <text evidence="9">The sequence shown here is derived from an EMBL/GenBank/DDBJ whole genome shotgun (WGS) entry which is preliminary data.</text>
</comment>
<dbReference type="GO" id="GO:0019843">
    <property type="term" value="F:rRNA binding"/>
    <property type="evidence" value="ECO:0007669"/>
    <property type="project" value="UniProtKB-KW"/>
</dbReference>
<dbReference type="Proteomes" id="UP000526302">
    <property type="component" value="Unassembled WGS sequence"/>
</dbReference>
<proteinExistence type="inferred from homology"/>
<dbReference type="GO" id="GO:0003735">
    <property type="term" value="F:structural constituent of ribosome"/>
    <property type="evidence" value="ECO:0007669"/>
    <property type="project" value="InterPro"/>
</dbReference>
<dbReference type="AlphaFoldDB" id="A0A7K4BYR0"/>
<dbReference type="InterPro" id="IPR045240">
    <property type="entry name" value="Ribosomal_uL4_euk/arch"/>
</dbReference>
<keyword evidence="5" id="KW-0687">Ribonucleoprotein</keyword>
<dbReference type="NCBIfam" id="TIGR03672">
    <property type="entry name" value="rpl4p_arch"/>
    <property type="match status" value="1"/>
</dbReference>